<evidence type="ECO:0008006" key="4">
    <source>
        <dbReference type="Google" id="ProtNLM"/>
    </source>
</evidence>
<keyword evidence="3" id="KW-1185">Reference proteome</keyword>
<dbReference type="EMBL" id="BMFH01000001">
    <property type="protein sequence ID" value="GGD42312.1"/>
    <property type="molecule type" value="Genomic_DNA"/>
</dbReference>
<organism evidence="2 3">
    <name type="scientific">Muriicola marianensis</name>
    <dbReference type="NCBI Taxonomy" id="1324801"/>
    <lineage>
        <taxon>Bacteria</taxon>
        <taxon>Pseudomonadati</taxon>
        <taxon>Bacteroidota</taxon>
        <taxon>Flavobacteriia</taxon>
        <taxon>Flavobacteriales</taxon>
        <taxon>Flavobacteriaceae</taxon>
        <taxon>Muriicola</taxon>
    </lineage>
</organism>
<reference evidence="3" key="1">
    <citation type="journal article" date="2019" name="Int. J. Syst. Evol. Microbiol.">
        <title>The Global Catalogue of Microorganisms (GCM) 10K type strain sequencing project: providing services to taxonomists for standard genome sequencing and annotation.</title>
        <authorList>
            <consortium name="The Broad Institute Genomics Platform"/>
            <consortium name="The Broad Institute Genome Sequencing Center for Infectious Disease"/>
            <person name="Wu L."/>
            <person name="Ma J."/>
        </authorList>
    </citation>
    <scope>NUCLEOTIDE SEQUENCE [LARGE SCALE GENOMIC DNA]</scope>
    <source>
        <strain evidence="3">CGMCC 1.12606</strain>
    </source>
</reference>
<accession>A0ABQ1QUK1</accession>
<dbReference type="RefSeq" id="WP_188369283.1">
    <property type="nucleotide sequence ID" value="NZ_BMFH01000001.1"/>
</dbReference>
<comment type="caution">
    <text evidence="2">The sequence shown here is derived from an EMBL/GenBank/DDBJ whole genome shotgun (WGS) entry which is preliminary data.</text>
</comment>
<name>A0ABQ1QUK1_9FLAO</name>
<protein>
    <recommendedName>
        <fullName evidence="4">Outer membrane beta-barrel protein</fullName>
    </recommendedName>
</protein>
<keyword evidence="1" id="KW-0732">Signal</keyword>
<evidence type="ECO:0000313" key="3">
    <source>
        <dbReference type="Proteomes" id="UP000625780"/>
    </source>
</evidence>
<evidence type="ECO:0000313" key="2">
    <source>
        <dbReference type="EMBL" id="GGD42312.1"/>
    </source>
</evidence>
<proteinExistence type="predicted"/>
<evidence type="ECO:0000256" key="1">
    <source>
        <dbReference type="SAM" id="SignalP"/>
    </source>
</evidence>
<gene>
    <name evidence="2" type="ORF">GCM10011361_06610</name>
</gene>
<feature type="signal peptide" evidence="1">
    <location>
        <begin position="1"/>
        <end position="19"/>
    </location>
</feature>
<sequence length="168" mass="18044">MKYRLSVLLVLAFGAFSFAQEGIKIGIQGSFPFNDFKEAVVLSAAVDVGYMHALGEVVDAGVMTGFINGFPDNFDGGPDLPSIQFLPLAGSFRIWPSNSFSFGGDAGYAVGINDGNEGGLYYRPVIGYLFGTNTEVNLSYTGIQLDGATWSTVNVGIMHTIQVRPRRL</sequence>
<dbReference type="Proteomes" id="UP000625780">
    <property type="component" value="Unassembled WGS sequence"/>
</dbReference>
<feature type="chain" id="PRO_5047365331" description="Outer membrane beta-barrel protein" evidence="1">
    <location>
        <begin position="20"/>
        <end position="168"/>
    </location>
</feature>